<reference evidence="1 2" key="1">
    <citation type="submission" date="2015-07" db="EMBL/GenBank/DDBJ databases">
        <title>The genome of the fungus Escovopsis weberi, a specialized disease agent of ant agriculture.</title>
        <authorList>
            <person name="de Man T.J."/>
            <person name="Stajich J.E."/>
            <person name="Kubicek C.P."/>
            <person name="Chenthamara K."/>
            <person name="Atanasova L."/>
            <person name="Druzhinina I.S."/>
            <person name="Birnbaum S."/>
            <person name="Barribeau S.M."/>
            <person name="Teiling C."/>
            <person name="Suen G."/>
            <person name="Currie C."/>
            <person name="Gerardo N.M."/>
        </authorList>
    </citation>
    <scope>NUCLEOTIDE SEQUENCE [LARGE SCALE GENOMIC DNA]</scope>
</reference>
<dbReference type="Pfam" id="PF09774">
    <property type="entry name" value="MIX23"/>
    <property type="match status" value="1"/>
</dbReference>
<dbReference type="OrthoDB" id="5593818at2759"/>
<name>A0A0N0RU29_ESCWE</name>
<dbReference type="EMBL" id="LGSR01000006">
    <property type="protein sequence ID" value="KOS22245.1"/>
    <property type="molecule type" value="Genomic_DNA"/>
</dbReference>
<comment type="caution">
    <text evidence="1">The sequence shown here is derived from an EMBL/GenBank/DDBJ whole genome shotgun (WGS) entry which is preliminary data.</text>
</comment>
<organism evidence="1 2">
    <name type="scientific">Escovopsis weberi</name>
    <dbReference type="NCBI Taxonomy" id="150374"/>
    <lineage>
        <taxon>Eukaryota</taxon>
        <taxon>Fungi</taxon>
        <taxon>Dikarya</taxon>
        <taxon>Ascomycota</taxon>
        <taxon>Pezizomycotina</taxon>
        <taxon>Sordariomycetes</taxon>
        <taxon>Hypocreomycetidae</taxon>
        <taxon>Hypocreales</taxon>
        <taxon>Hypocreaceae</taxon>
        <taxon>Escovopsis</taxon>
    </lineage>
</organism>
<proteinExistence type="predicted"/>
<dbReference type="InterPro" id="IPR019171">
    <property type="entry name" value="MIX23"/>
</dbReference>
<keyword evidence="2" id="KW-1185">Reference proteome</keyword>
<dbReference type="Proteomes" id="UP000053831">
    <property type="component" value="Unassembled WGS sequence"/>
</dbReference>
<dbReference type="AlphaFoldDB" id="A0A0N0RU29"/>
<accession>A0A0N0RU29</accession>
<gene>
    <name evidence="1" type="ORF">ESCO_001983</name>
</gene>
<protein>
    <submittedName>
        <fullName evidence="1">Uncharacterized protein</fullName>
    </submittedName>
</protein>
<sequence>MRTEVLNYCGLVATSPDPDDPEAAVRELEKEKDRNRIVDERLDPYSGRFFPREARTQTLALLMRQERSVENIIRSRTWEVVQERGQDAKSHASAKN</sequence>
<evidence type="ECO:0000313" key="2">
    <source>
        <dbReference type="Proteomes" id="UP000053831"/>
    </source>
</evidence>
<evidence type="ECO:0000313" key="1">
    <source>
        <dbReference type="EMBL" id="KOS22245.1"/>
    </source>
</evidence>
<dbReference type="GO" id="GO:0005758">
    <property type="term" value="C:mitochondrial intermembrane space"/>
    <property type="evidence" value="ECO:0007669"/>
    <property type="project" value="InterPro"/>
</dbReference>